<comment type="caution">
    <text evidence="1">The sequence shown here is derived from an EMBL/GenBank/DDBJ whole genome shotgun (WGS) entry which is preliminary data.</text>
</comment>
<evidence type="ECO:0000313" key="1">
    <source>
        <dbReference type="EMBL" id="EJX05360.1"/>
    </source>
</evidence>
<organism evidence="1">
    <name type="scientific">gut metagenome</name>
    <dbReference type="NCBI Taxonomy" id="749906"/>
    <lineage>
        <taxon>unclassified sequences</taxon>
        <taxon>metagenomes</taxon>
        <taxon>organismal metagenomes</taxon>
    </lineage>
</organism>
<keyword evidence="1" id="KW-0449">Lipoprotein</keyword>
<dbReference type="EMBL" id="AMCI01001495">
    <property type="protein sequence ID" value="EJX05360.1"/>
    <property type="molecule type" value="Genomic_DNA"/>
</dbReference>
<proteinExistence type="predicted"/>
<name>J9GXA9_9ZZZZ</name>
<sequence>MAKIEANTKALTFNENISLKAEIVKLGAKEVTVKLTATGGEVKNYRYINTATKNWNFDDPATEGKLALSDYWNIRETTERELVINRLKSDTEYSLFVLGLDAEGTPTRMVKCVYTPTLDIKIVLKDNPSWNTAKPSITGLPDPVPEYYSGPVFFDVTPTASCVKYFVYVDSKTKFMNKNPEELTKFIVTDGDAYEGAQKDLGFQYTPKDAL</sequence>
<dbReference type="AlphaFoldDB" id="J9GXA9"/>
<gene>
    <name evidence="1" type="ORF">EVA_06531</name>
</gene>
<accession>J9GXA9</accession>
<protein>
    <submittedName>
        <fullName evidence="1">Lipoprotein</fullName>
    </submittedName>
</protein>
<feature type="non-terminal residue" evidence="1">
    <location>
        <position position="211"/>
    </location>
</feature>
<reference evidence="1" key="1">
    <citation type="journal article" date="2012" name="PLoS ONE">
        <title>Gene sets for utilization of primary and secondary nutrition supplies in the distal gut of endangered iberian lynx.</title>
        <authorList>
            <person name="Alcaide M."/>
            <person name="Messina E."/>
            <person name="Richter M."/>
            <person name="Bargiela R."/>
            <person name="Peplies J."/>
            <person name="Huws S.A."/>
            <person name="Newbold C.J."/>
            <person name="Golyshin P.N."/>
            <person name="Simon M.A."/>
            <person name="Lopez G."/>
            <person name="Yakimov M.M."/>
            <person name="Ferrer M."/>
        </authorList>
    </citation>
    <scope>NUCLEOTIDE SEQUENCE</scope>
</reference>